<keyword evidence="2" id="KW-1185">Reference proteome</keyword>
<accession>A0ABP0Y9W5</accession>
<dbReference type="InterPro" id="IPR010683">
    <property type="entry name" value="DUF1262"/>
</dbReference>
<evidence type="ECO:0000313" key="1">
    <source>
        <dbReference type="EMBL" id="CAK9316782.1"/>
    </source>
</evidence>
<dbReference type="EMBL" id="OZ021737">
    <property type="protein sequence ID" value="CAK9316782.1"/>
    <property type="molecule type" value="Genomic_DNA"/>
</dbReference>
<gene>
    <name evidence="1" type="ORF">CITCOLO1_LOCUS8660</name>
</gene>
<sequence length="390" mass="44858">MYVTRPLSLYKKSPSELSAPPPAGPNSGILIVQDFNAERRCCFSILRDNLTMDLPFPQNKKLNLEYSYGFEHHDNNDYFYGVFIPVLNQPLSSNCYYILQTRGQHAGKAYTSSSEEDKATFCCCKVVRDIPPKQFDPNNTYQQFQLNPTTSYSGHEGFEAISMAADGIPPFLFRRPGWTAHTSKLHGLESMEAQGLDFVLRSQLPDFNFPLPCKISNPVVVGKWYCPFIFIGDGAVDVQMDRSMYYEMTLEQRWEEIFGCENFEDGNRVVDFGVCVEKEMAAVLGKRVAVGERDVGDGFVWFSPARVGLSLAIVERIKWLEEKVGFEWVEEGKEMEVKVKRREEFDGVGIVWKRFGCYVLVERFVLKRMDATLVLSWEFRHTHQIRAKWE</sequence>
<protein>
    <submittedName>
        <fullName evidence="1">Uncharacterized protein</fullName>
    </submittedName>
</protein>
<dbReference type="Proteomes" id="UP001642487">
    <property type="component" value="Chromosome 3"/>
</dbReference>
<dbReference type="PANTHER" id="PTHR31050">
    <property type="entry name" value="OS08G0413200 PROTEIN"/>
    <property type="match status" value="1"/>
</dbReference>
<evidence type="ECO:0000313" key="2">
    <source>
        <dbReference type="Proteomes" id="UP001642487"/>
    </source>
</evidence>
<dbReference type="Pfam" id="PF06880">
    <property type="entry name" value="DUF1262"/>
    <property type="match status" value="1"/>
</dbReference>
<reference evidence="1 2" key="1">
    <citation type="submission" date="2024-03" db="EMBL/GenBank/DDBJ databases">
        <authorList>
            <person name="Gkanogiannis A."/>
            <person name="Becerra Lopez-Lavalle L."/>
        </authorList>
    </citation>
    <scope>NUCLEOTIDE SEQUENCE [LARGE SCALE GENOMIC DNA]</scope>
</reference>
<name>A0ABP0Y9W5_9ROSI</name>
<dbReference type="PANTHER" id="PTHR31050:SF14">
    <property type="entry name" value="DUF1618 DOMAIN-CONTAINING PROTEIN"/>
    <property type="match status" value="1"/>
</dbReference>
<organism evidence="1 2">
    <name type="scientific">Citrullus colocynthis</name>
    <name type="common">colocynth</name>
    <dbReference type="NCBI Taxonomy" id="252529"/>
    <lineage>
        <taxon>Eukaryota</taxon>
        <taxon>Viridiplantae</taxon>
        <taxon>Streptophyta</taxon>
        <taxon>Embryophyta</taxon>
        <taxon>Tracheophyta</taxon>
        <taxon>Spermatophyta</taxon>
        <taxon>Magnoliopsida</taxon>
        <taxon>eudicotyledons</taxon>
        <taxon>Gunneridae</taxon>
        <taxon>Pentapetalae</taxon>
        <taxon>rosids</taxon>
        <taxon>fabids</taxon>
        <taxon>Cucurbitales</taxon>
        <taxon>Cucurbitaceae</taxon>
        <taxon>Benincaseae</taxon>
        <taxon>Citrullus</taxon>
    </lineage>
</organism>
<proteinExistence type="predicted"/>